<dbReference type="Gene3D" id="1.10.260.40">
    <property type="entry name" value="lambda repressor-like DNA-binding domains"/>
    <property type="match status" value="1"/>
</dbReference>
<dbReference type="GO" id="GO:0000976">
    <property type="term" value="F:transcription cis-regulatory region binding"/>
    <property type="evidence" value="ECO:0007669"/>
    <property type="project" value="TreeGrafter"/>
</dbReference>
<evidence type="ECO:0000313" key="6">
    <source>
        <dbReference type="Proteomes" id="UP000199236"/>
    </source>
</evidence>
<reference evidence="5 6" key="1">
    <citation type="submission" date="2016-10" db="EMBL/GenBank/DDBJ databases">
        <authorList>
            <person name="de Groot N.N."/>
        </authorList>
    </citation>
    <scope>NUCLEOTIDE SEQUENCE [LARGE SCALE GENOMIC DNA]</scope>
    <source>
        <strain evidence="5 6">CGMCC 1.9157</strain>
    </source>
</reference>
<dbReference type="AlphaFoldDB" id="A0A1I5HGC9"/>
<keyword evidence="2" id="KW-0238">DNA-binding</keyword>
<proteinExistence type="predicted"/>
<dbReference type="Pfam" id="PF00356">
    <property type="entry name" value="LacI"/>
    <property type="match status" value="1"/>
</dbReference>
<dbReference type="OrthoDB" id="7170131at2"/>
<evidence type="ECO:0000256" key="1">
    <source>
        <dbReference type="ARBA" id="ARBA00023015"/>
    </source>
</evidence>
<evidence type="ECO:0000259" key="4">
    <source>
        <dbReference type="PROSITE" id="PS50932"/>
    </source>
</evidence>
<dbReference type="PROSITE" id="PS50932">
    <property type="entry name" value="HTH_LACI_2"/>
    <property type="match status" value="1"/>
</dbReference>
<dbReference type="CDD" id="cd06267">
    <property type="entry name" value="PBP1_LacI_sugar_binding-like"/>
    <property type="match status" value="1"/>
</dbReference>
<evidence type="ECO:0000313" key="5">
    <source>
        <dbReference type="EMBL" id="SFO47293.1"/>
    </source>
</evidence>
<sequence length="351" mass="38234">MPAKTESRKNNNKNGRVSLAMVAAHAGVSIATASRIINGITNKASKQTVERVRASVEALHYRPASIGRALRCQESRIIGLLAAAIENPTMAAIAASIERALRDEGYVMSVCDTYERADVQDEYLLEMQSQLARAVIIVGAVGSPVLDRMRESGPPMLFVNRPDPDDSNSPYMGIDNYRTGRDVADLLIARGIRNVALIHGALDRTAATYRRQGVLDGLAEAGIMERDILHAHVEGLNHLEVGYAAMAQILERDNPPRVILCMSDMLAYGAYRQVTERAMDPVRDFGFIGFDACPLNPWIAGWLNSIGVSAEHYGRGSVAALKAVWDGEERPSPLFLPHSLHLSGQPLPGEK</sequence>
<keyword evidence="3" id="KW-0804">Transcription</keyword>
<gene>
    <name evidence="5" type="ORF">SAMN04488056_106223</name>
</gene>
<dbReference type="SMART" id="SM00354">
    <property type="entry name" value="HTH_LACI"/>
    <property type="match status" value="1"/>
</dbReference>
<dbReference type="STRING" id="655353.SAMN04488056_106223"/>
<dbReference type="InterPro" id="IPR000843">
    <property type="entry name" value="HTH_LacI"/>
</dbReference>
<dbReference type="CDD" id="cd01392">
    <property type="entry name" value="HTH_LacI"/>
    <property type="match status" value="1"/>
</dbReference>
<accession>A0A1I5HGC9</accession>
<dbReference type="EMBL" id="FOVR01000006">
    <property type="protein sequence ID" value="SFO47293.1"/>
    <property type="molecule type" value="Genomic_DNA"/>
</dbReference>
<dbReference type="GO" id="GO:0003700">
    <property type="term" value="F:DNA-binding transcription factor activity"/>
    <property type="evidence" value="ECO:0007669"/>
    <property type="project" value="TreeGrafter"/>
</dbReference>
<dbReference type="PANTHER" id="PTHR30146:SF109">
    <property type="entry name" value="HTH-TYPE TRANSCRIPTIONAL REGULATOR GALS"/>
    <property type="match status" value="1"/>
</dbReference>
<dbReference type="SUPFAM" id="SSF53822">
    <property type="entry name" value="Periplasmic binding protein-like I"/>
    <property type="match status" value="1"/>
</dbReference>
<dbReference type="InterPro" id="IPR001761">
    <property type="entry name" value="Peripla_BP/Lac1_sug-bd_dom"/>
</dbReference>
<dbReference type="PANTHER" id="PTHR30146">
    <property type="entry name" value="LACI-RELATED TRANSCRIPTIONAL REPRESSOR"/>
    <property type="match status" value="1"/>
</dbReference>
<dbReference type="Gene3D" id="3.40.50.2300">
    <property type="match status" value="2"/>
</dbReference>
<dbReference type="InterPro" id="IPR010982">
    <property type="entry name" value="Lambda_DNA-bd_dom_sf"/>
</dbReference>
<organism evidence="5 6">
    <name type="scientific">Cohaesibacter marisflavi</name>
    <dbReference type="NCBI Taxonomy" id="655353"/>
    <lineage>
        <taxon>Bacteria</taxon>
        <taxon>Pseudomonadati</taxon>
        <taxon>Pseudomonadota</taxon>
        <taxon>Alphaproteobacteria</taxon>
        <taxon>Hyphomicrobiales</taxon>
        <taxon>Cohaesibacteraceae</taxon>
    </lineage>
</organism>
<dbReference type="RefSeq" id="WP_090073099.1">
    <property type="nucleotide sequence ID" value="NZ_FOVR01000006.1"/>
</dbReference>
<feature type="domain" description="HTH lacI-type" evidence="4">
    <location>
        <begin position="17"/>
        <end position="72"/>
    </location>
</feature>
<evidence type="ECO:0000256" key="2">
    <source>
        <dbReference type="ARBA" id="ARBA00023125"/>
    </source>
</evidence>
<evidence type="ECO:0000256" key="3">
    <source>
        <dbReference type="ARBA" id="ARBA00023163"/>
    </source>
</evidence>
<dbReference type="SUPFAM" id="SSF47413">
    <property type="entry name" value="lambda repressor-like DNA-binding domains"/>
    <property type="match status" value="1"/>
</dbReference>
<keyword evidence="1" id="KW-0805">Transcription regulation</keyword>
<protein>
    <submittedName>
        <fullName evidence="5">Transcriptional regulator, LacI family</fullName>
    </submittedName>
</protein>
<name>A0A1I5HGC9_9HYPH</name>
<dbReference type="Proteomes" id="UP000199236">
    <property type="component" value="Unassembled WGS sequence"/>
</dbReference>
<dbReference type="InterPro" id="IPR028082">
    <property type="entry name" value="Peripla_BP_I"/>
</dbReference>
<keyword evidence="6" id="KW-1185">Reference proteome</keyword>
<dbReference type="Pfam" id="PF00532">
    <property type="entry name" value="Peripla_BP_1"/>
    <property type="match status" value="1"/>
</dbReference>